<protein>
    <submittedName>
        <fullName evidence="1">Uncharacterized protein</fullName>
    </submittedName>
</protein>
<evidence type="ECO:0000313" key="1">
    <source>
        <dbReference type="EMBL" id="PJZ47944.1"/>
    </source>
</evidence>
<dbReference type="OrthoDB" id="331333at2"/>
<accession>A0A2M9Y8T0</accession>
<sequence length="170" mass="19799">MKLTKIKILILLIFPLANCLTLQNKYINKIEYFPQSQKLDVDINLTDGGELNLAILKKDQDHVFKLNFRYEGQKLIIGKRLIMLIDGVEKELLVLDRNTEYHSNGRYGRITERMSLKGDRELFSLIYNSHSLQFKLIGDNGVLYFELEETGRDLLGNFKLESVKLLNLTY</sequence>
<organism evidence="1 2">
    <name type="scientific">Leptospira saintgironsiae</name>
    <dbReference type="NCBI Taxonomy" id="2023183"/>
    <lineage>
        <taxon>Bacteria</taxon>
        <taxon>Pseudomonadati</taxon>
        <taxon>Spirochaetota</taxon>
        <taxon>Spirochaetia</taxon>
        <taxon>Leptospirales</taxon>
        <taxon>Leptospiraceae</taxon>
        <taxon>Leptospira</taxon>
    </lineage>
</organism>
<dbReference type="RefSeq" id="WP_100711472.1">
    <property type="nucleotide sequence ID" value="NZ_NPDR01000009.1"/>
</dbReference>
<dbReference type="Proteomes" id="UP000231926">
    <property type="component" value="Unassembled WGS sequence"/>
</dbReference>
<comment type="caution">
    <text evidence="1">The sequence shown here is derived from an EMBL/GenBank/DDBJ whole genome shotgun (WGS) entry which is preliminary data.</text>
</comment>
<proteinExistence type="predicted"/>
<gene>
    <name evidence="1" type="ORF">CH362_16765</name>
</gene>
<dbReference type="AlphaFoldDB" id="A0A2M9Y8T0"/>
<name>A0A2M9Y8T0_9LEPT</name>
<reference evidence="1 2" key="1">
    <citation type="submission" date="2017-07" db="EMBL/GenBank/DDBJ databases">
        <title>Leptospira spp. isolated from tropical soils.</title>
        <authorList>
            <person name="Thibeaux R."/>
            <person name="Iraola G."/>
            <person name="Ferres I."/>
            <person name="Bierque E."/>
            <person name="Girault D."/>
            <person name="Soupe-Gilbert M.-E."/>
            <person name="Picardeau M."/>
            <person name="Goarant C."/>
        </authorList>
    </citation>
    <scope>NUCLEOTIDE SEQUENCE [LARGE SCALE GENOMIC DNA]</scope>
    <source>
        <strain evidence="1 2">FH4-C-A2</strain>
    </source>
</reference>
<keyword evidence="2" id="KW-1185">Reference proteome</keyword>
<dbReference type="EMBL" id="NPDR01000009">
    <property type="protein sequence ID" value="PJZ47944.1"/>
    <property type="molecule type" value="Genomic_DNA"/>
</dbReference>
<evidence type="ECO:0000313" key="2">
    <source>
        <dbReference type="Proteomes" id="UP000231926"/>
    </source>
</evidence>